<name>A0A644UF75_9ZZZZ</name>
<comment type="caution">
    <text evidence="3">The sequence shown here is derived from an EMBL/GenBank/DDBJ whole genome shotgun (WGS) entry which is preliminary data.</text>
</comment>
<gene>
    <name evidence="3" type="ORF">SDC9_23376</name>
</gene>
<evidence type="ECO:0000256" key="1">
    <source>
        <dbReference type="SAM" id="MobiDB-lite"/>
    </source>
</evidence>
<dbReference type="Pfam" id="PF18990">
    <property type="entry name" value="DUF5723"/>
    <property type="match status" value="1"/>
</dbReference>
<evidence type="ECO:0000313" key="3">
    <source>
        <dbReference type="EMBL" id="MPL77520.1"/>
    </source>
</evidence>
<feature type="region of interest" description="Disordered" evidence="1">
    <location>
        <begin position="468"/>
        <end position="489"/>
    </location>
</feature>
<proteinExistence type="predicted"/>
<dbReference type="InterPro" id="IPR043781">
    <property type="entry name" value="DUF5723"/>
</dbReference>
<protein>
    <recommendedName>
        <fullName evidence="2">DUF5723 domain-containing protein</fullName>
    </recommendedName>
</protein>
<reference evidence="3" key="1">
    <citation type="submission" date="2019-08" db="EMBL/GenBank/DDBJ databases">
        <authorList>
            <person name="Kucharzyk K."/>
            <person name="Murdoch R.W."/>
            <person name="Higgins S."/>
            <person name="Loffler F."/>
        </authorList>
    </citation>
    <scope>NUCLEOTIDE SEQUENCE</scope>
</reference>
<dbReference type="EMBL" id="VSSQ01000107">
    <property type="protein sequence ID" value="MPL77520.1"/>
    <property type="molecule type" value="Genomic_DNA"/>
</dbReference>
<accession>A0A644UF75</accession>
<sequence length="489" mass="55531">MNMKKIFITIVFFISILLFNNSIKAQYSDITYFMRNTPFSYKMNPAQIPTSSFYVNFPMLSGINLDFKTSGFSYNDLIKRRDDDSLYFDFKGFYNTLSNSNYIKMNGNFELFGFGFNAGKKNYISFGIDLNFDARLRFSRDLFGFLSGDKTFSNEAISISDNEILSLNSYISTYLGYTRVVNDKLNVGLRAKFILGLANITTEESKLQISQNDEGITAQSNFLIRSSSMIGSLKLPGLNSSDSIEFNIDSDSIIANIMRNKGFGIDLGATYKLNDKMILSFSVQDLGFIKWTANTTDIVSKNPNGTYTFTGFENISADSSFSQQIEQMADSITKAFDITTKRGETYTTMLPTKVYVGYDWNFSKKHHLNMLYKASIGSNYFDNYLSVFYALQLERYLNISLGNTFSFENSFNNNKPFNPSIAFNANLLILNIYFGGSLNSSYNVAKMTGLNFFFGINSSFGYNSPFKVNKEEPKEENETQIPEKEIEVE</sequence>
<evidence type="ECO:0000259" key="2">
    <source>
        <dbReference type="Pfam" id="PF18990"/>
    </source>
</evidence>
<feature type="domain" description="DUF5723" evidence="2">
    <location>
        <begin position="45"/>
        <end position="434"/>
    </location>
</feature>
<organism evidence="3">
    <name type="scientific">bioreactor metagenome</name>
    <dbReference type="NCBI Taxonomy" id="1076179"/>
    <lineage>
        <taxon>unclassified sequences</taxon>
        <taxon>metagenomes</taxon>
        <taxon>ecological metagenomes</taxon>
    </lineage>
</organism>
<dbReference type="AlphaFoldDB" id="A0A644UF75"/>